<protein>
    <submittedName>
        <fullName evidence="1">Uncharacterized protein</fullName>
    </submittedName>
</protein>
<gene>
    <name evidence="1" type="ORF">ALQ44_05751</name>
</gene>
<dbReference type="EMBL" id="RBPQ01000204">
    <property type="protein sequence ID" value="RMO24485.1"/>
    <property type="molecule type" value="Genomic_DNA"/>
</dbReference>
<evidence type="ECO:0000313" key="2">
    <source>
        <dbReference type="Proteomes" id="UP000276886"/>
    </source>
</evidence>
<sequence>MRDRDEQGVRLNHYLAIAELAGHFDLARDAGQAFKPVTRDHAGVVAGATGHDLNIAYFGEQLGSLWAECVDQHLLLPQTTFEGALYDLGLLVNFLEHEVAVLALVGGFGAFVVLHHFTLDRHPVDVPDLHAVATDLGDVALFQVHETVGDLTQRQLVGGQEVFTQAYADNQRAATAGCQQAIRLRGIDDRKPISTVKLFHRSFQGNRQIGGVLELVVQQMDDDFSVGIGCEDVTQAFQLFTQRFVILDDAVVDNCQRVGREMWVGVTLTRGAVGRPTRVGDAQTADQRLAGKCLFQFTDLARATTALKDPFVAEDCHARAVITAVFKALEAFEQNGRDITFSNGADDSTHGYLLADSGTNQIDAAGLYLIACLTGQAIISNKGVDTAPGQLQIGDLATDLVGFDHDHHFPGDFRHDPAQAQQLVEGGGATHQIDAVGTDEQLIKVVGAQYLLRDLPLKRLRVRVPRSARHQQDRFVFQLCQGACNMQGIGHDHQAGLLAQLRDQCRRGAAAVDDDSGVLANSANRSTGDGLFVAGNRLTAIAYKLVRKRHCAPVTAQQQAVGFKRSEVLSNRNFGSFKASGQVVHTDFTLLVEQGENVVATLWCITLRHDCLNFRFER</sequence>
<reference evidence="1 2" key="1">
    <citation type="submission" date="2018-08" db="EMBL/GenBank/DDBJ databases">
        <title>Recombination of ecologically and evolutionarily significant loci maintains genetic cohesion in the Pseudomonas syringae species complex.</title>
        <authorList>
            <person name="Dillon M."/>
            <person name="Thakur S."/>
            <person name="Almeida R.N.D."/>
            <person name="Weir B.S."/>
            <person name="Guttman D.S."/>
        </authorList>
    </citation>
    <scope>NUCLEOTIDE SEQUENCE [LARGE SCALE GENOMIC DNA]</scope>
    <source>
        <strain evidence="1 2">ICMP 2788</strain>
    </source>
</reference>
<organism evidence="1 2">
    <name type="scientific">Pseudomonas syringae pv. pisi</name>
    <dbReference type="NCBI Taxonomy" id="59510"/>
    <lineage>
        <taxon>Bacteria</taxon>
        <taxon>Pseudomonadati</taxon>
        <taxon>Pseudomonadota</taxon>
        <taxon>Gammaproteobacteria</taxon>
        <taxon>Pseudomonadales</taxon>
        <taxon>Pseudomonadaceae</taxon>
        <taxon>Pseudomonas</taxon>
        <taxon>Pseudomonas syringae</taxon>
    </lineage>
</organism>
<dbReference type="Proteomes" id="UP000276886">
    <property type="component" value="Unassembled WGS sequence"/>
</dbReference>
<comment type="caution">
    <text evidence="1">The sequence shown here is derived from an EMBL/GenBank/DDBJ whole genome shotgun (WGS) entry which is preliminary data.</text>
</comment>
<evidence type="ECO:0000313" key="1">
    <source>
        <dbReference type="EMBL" id="RMO24485.1"/>
    </source>
</evidence>
<accession>A0A3M3TUF5</accession>
<name>A0A3M3TUF5_PSESJ</name>
<dbReference type="AlphaFoldDB" id="A0A3M3TUF5"/>
<proteinExistence type="predicted"/>